<gene>
    <name evidence="1" type="ORF">FDENT_14101</name>
</gene>
<dbReference type="Proteomes" id="UP000562682">
    <property type="component" value="Unassembled WGS sequence"/>
</dbReference>
<comment type="caution">
    <text evidence="1">The sequence shown here is derived from an EMBL/GenBank/DDBJ whole genome shotgun (WGS) entry which is preliminary data.</text>
</comment>
<sequence>MATKAPKVHFSEGEKTTACHLGYPEKQQELFESSVGKATIDLYNSLMKVKGEVKLPIWFATSDGSGIGKSQYITGVSVHDIGVANAPWQKWLLIPVSGWESLESTSGCAYWLQKIETTDYLASLTIRDGQSTLRYATKGRRLRNVQWNWFIKPSAPGSDRFTIR</sequence>
<accession>A0A8H5WH49</accession>
<organism evidence="1 2">
    <name type="scientific">Fusarium denticulatum</name>
    <dbReference type="NCBI Taxonomy" id="48507"/>
    <lineage>
        <taxon>Eukaryota</taxon>
        <taxon>Fungi</taxon>
        <taxon>Dikarya</taxon>
        <taxon>Ascomycota</taxon>
        <taxon>Pezizomycotina</taxon>
        <taxon>Sordariomycetes</taxon>
        <taxon>Hypocreomycetidae</taxon>
        <taxon>Hypocreales</taxon>
        <taxon>Nectriaceae</taxon>
        <taxon>Fusarium</taxon>
        <taxon>Fusarium fujikuroi species complex</taxon>
    </lineage>
</organism>
<proteinExistence type="predicted"/>
<keyword evidence="2" id="KW-1185">Reference proteome</keyword>
<dbReference type="AlphaFoldDB" id="A0A8H5WH49"/>
<protein>
    <submittedName>
        <fullName evidence="1">Uncharacterized protein</fullName>
    </submittedName>
</protein>
<name>A0A8H5WH49_9HYPO</name>
<dbReference type="EMBL" id="JAAOAK010000692">
    <property type="protein sequence ID" value="KAF5658280.1"/>
    <property type="molecule type" value="Genomic_DNA"/>
</dbReference>
<evidence type="ECO:0000313" key="2">
    <source>
        <dbReference type="Proteomes" id="UP000562682"/>
    </source>
</evidence>
<reference evidence="1 2" key="1">
    <citation type="submission" date="2020-05" db="EMBL/GenBank/DDBJ databases">
        <title>Identification and distribution of gene clusters putatively required for synthesis of sphingolipid metabolism inhibitors in phylogenetically diverse species of the filamentous fungus Fusarium.</title>
        <authorList>
            <person name="Kim H.-S."/>
            <person name="Busman M."/>
            <person name="Brown D.W."/>
            <person name="Divon H."/>
            <person name="Uhlig S."/>
            <person name="Proctor R.H."/>
        </authorList>
    </citation>
    <scope>NUCLEOTIDE SEQUENCE [LARGE SCALE GENOMIC DNA]</scope>
    <source>
        <strain evidence="1 2">NRRL 25311</strain>
    </source>
</reference>
<evidence type="ECO:0000313" key="1">
    <source>
        <dbReference type="EMBL" id="KAF5658280.1"/>
    </source>
</evidence>